<reference evidence="1" key="1">
    <citation type="submission" date="2020-05" db="EMBL/GenBank/DDBJ databases">
        <authorList>
            <person name="Chiriac C."/>
            <person name="Salcher M."/>
            <person name="Ghai R."/>
            <person name="Kavagutti S V."/>
        </authorList>
    </citation>
    <scope>NUCLEOTIDE SEQUENCE</scope>
</reference>
<protein>
    <recommendedName>
        <fullName evidence="2">Glyco_tranf_GTA_type domain containing protein</fullName>
    </recommendedName>
</protein>
<name>A0A6J7WS47_9CAUD</name>
<accession>A0A6J7WS47</accession>
<sequence>MSKVLLIVPTRGRPEKAQEFYDAFKDNSPLTDLVFGLDDDDVEYPRIPGVMYEVNPRAMMNGTLNLIAKKYADQYDYIAFMGDDHRIRTPEWDIRLTEAIKGISHGIAYGNDLLQGENLPTAVLINTSIVRRLGFMAPPAMKHLYLDNFWRDMGKAIGSLRYLDDVIIEHMHYLNGKAEEDAGYQEVNSSAIAMHDYNAYQNYVTHNFEIDKAKLS</sequence>
<proteinExistence type="predicted"/>
<evidence type="ECO:0000313" key="1">
    <source>
        <dbReference type="EMBL" id="CAB5219605.1"/>
    </source>
</evidence>
<evidence type="ECO:0008006" key="2">
    <source>
        <dbReference type="Google" id="ProtNLM"/>
    </source>
</evidence>
<organism evidence="1">
    <name type="scientific">uncultured Caudovirales phage</name>
    <dbReference type="NCBI Taxonomy" id="2100421"/>
    <lineage>
        <taxon>Viruses</taxon>
        <taxon>Duplodnaviria</taxon>
        <taxon>Heunggongvirae</taxon>
        <taxon>Uroviricota</taxon>
        <taxon>Caudoviricetes</taxon>
        <taxon>Peduoviridae</taxon>
        <taxon>Maltschvirus</taxon>
        <taxon>Maltschvirus maltsch</taxon>
    </lineage>
</organism>
<dbReference type="SUPFAM" id="SSF53448">
    <property type="entry name" value="Nucleotide-diphospho-sugar transferases"/>
    <property type="match status" value="1"/>
</dbReference>
<gene>
    <name evidence="1" type="ORF">UFOVP222_97</name>
</gene>
<dbReference type="InterPro" id="IPR029044">
    <property type="entry name" value="Nucleotide-diphossugar_trans"/>
</dbReference>
<dbReference type="EMBL" id="LR798269">
    <property type="protein sequence ID" value="CAB5219605.1"/>
    <property type="molecule type" value="Genomic_DNA"/>
</dbReference>